<comment type="caution">
    <text evidence="1">The sequence shown here is derived from an EMBL/GenBank/DDBJ whole genome shotgun (WGS) entry which is preliminary data.</text>
</comment>
<dbReference type="AlphaFoldDB" id="A0A077MDI7"/>
<name>A0A077MDI7_9MICO</name>
<dbReference type="OrthoDB" id="4867801at2"/>
<protein>
    <submittedName>
        <fullName evidence="1">Uncharacterized protein</fullName>
    </submittedName>
</protein>
<gene>
    <name evidence="1" type="ORF">BN13_800015</name>
</gene>
<organism evidence="1 2">
    <name type="scientific">Nostocoides jenkinsii Ben 74</name>
    <dbReference type="NCBI Taxonomy" id="1193518"/>
    <lineage>
        <taxon>Bacteria</taxon>
        <taxon>Bacillati</taxon>
        <taxon>Actinomycetota</taxon>
        <taxon>Actinomycetes</taxon>
        <taxon>Micrococcales</taxon>
        <taxon>Intrasporangiaceae</taxon>
        <taxon>Nostocoides</taxon>
    </lineage>
</organism>
<sequence length="126" mass="14143">MSHLEPEHEDLGTRAARMLQAMDDTPIPAMDATFYAHYAEELRMLVEEFLADHPPVPASVTRVWLVWNCHDIAGSYSTEHAAREARADLQHQLLCQYGPDADPLESITITTAHVPTECLGSHRSHQ</sequence>
<keyword evidence="2" id="KW-1185">Reference proteome</keyword>
<evidence type="ECO:0000313" key="1">
    <source>
        <dbReference type="EMBL" id="CCI54714.1"/>
    </source>
</evidence>
<dbReference type="EMBL" id="CAJC01000195">
    <property type="protein sequence ID" value="CCI54714.1"/>
    <property type="molecule type" value="Genomic_DNA"/>
</dbReference>
<dbReference type="RefSeq" id="WP_048547316.1">
    <property type="nucleotide sequence ID" value="NZ_HF571038.1"/>
</dbReference>
<reference evidence="1 2" key="1">
    <citation type="journal article" date="2013" name="ISME J.">
        <title>A metabolic model for members of the genus Tetrasphaera involved in enhanced biological phosphorus removal.</title>
        <authorList>
            <person name="Kristiansen R."/>
            <person name="Nguyen H.T.T."/>
            <person name="Saunders A.M."/>
            <person name="Nielsen J.L."/>
            <person name="Wimmer R."/>
            <person name="Le V.Q."/>
            <person name="McIlroy S.J."/>
            <person name="Petrovski S."/>
            <person name="Seviour R.J."/>
            <person name="Calteau A."/>
            <person name="Nielsen K.L."/>
            <person name="Nielsen P.H."/>
        </authorList>
    </citation>
    <scope>NUCLEOTIDE SEQUENCE [LARGE SCALE GENOMIC DNA]</scope>
    <source>
        <strain evidence="1 2">Ben 74</strain>
    </source>
</reference>
<accession>A0A077MDI7</accession>
<dbReference type="Proteomes" id="UP000035720">
    <property type="component" value="Unassembled WGS sequence"/>
</dbReference>
<dbReference type="STRING" id="1193518.BN13_800015"/>
<proteinExistence type="predicted"/>
<evidence type="ECO:0000313" key="2">
    <source>
        <dbReference type="Proteomes" id="UP000035720"/>
    </source>
</evidence>